<organism evidence="2 3">
    <name type="scientific">Daphnia galeata</name>
    <dbReference type="NCBI Taxonomy" id="27404"/>
    <lineage>
        <taxon>Eukaryota</taxon>
        <taxon>Metazoa</taxon>
        <taxon>Ecdysozoa</taxon>
        <taxon>Arthropoda</taxon>
        <taxon>Crustacea</taxon>
        <taxon>Branchiopoda</taxon>
        <taxon>Diplostraca</taxon>
        <taxon>Cladocera</taxon>
        <taxon>Anomopoda</taxon>
        <taxon>Daphniidae</taxon>
        <taxon>Daphnia</taxon>
    </lineage>
</organism>
<name>A0A8J2S0D5_9CRUS</name>
<evidence type="ECO:0000256" key="1">
    <source>
        <dbReference type="SAM" id="MobiDB-lite"/>
    </source>
</evidence>
<feature type="compositionally biased region" description="Basic and acidic residues" evidence="1">
    <location>
        <begin position="1"/>
        <end position="18"/>
    </location>
</feature>
<accession>A0A8J2S0D5</accession>
<feature type="region of interest" description="Disordered" evidence="1">
    <location>
        <begin position="1"/>
        <end position="21"/>
    </location>
</feature>
<dbReference type="EMBL" id="CAKKLH010000318">
    <property type="protein sequence ID" value="CAH0111822.1"/>
    <property type="molecule type" value="Genomic_DNA"/>
</dbReference>
<evidence type="ECO:0000313" key="3">
    <source>
        <dbReference type="Proteomes" id="UP000789390"/>
    </source>
</evidence>
<dbReference type="Proteomes" id="UP000789390">
    <property type="component" value="Unassembled WGS sequence"/>
</dbReference>
<dbReference type="PROSITE" id="PS51257">
    <property type="entry name" value="PROKAR_LIPOPROTEIN"/>
    <property type="match status" value="1"/>
</dbReference>
<dbReference type="AlphaFoldDB" id="A0A8J2S0D5"/>
<reference evidence="2" key="1">
    <citation type="submission" date="2021-11" db="EMBL/GenBank/DDBJ databases">
        <authorList>
            <person name="Schell T."/>
        </authorList>
    </citation>
    <scope>NUCLEOTIDE SEQUENCE</scope>
    <source>
        <strain evidence="2">M5</strain>
    </source>
</reference>
<comment type="caution">
    <text evidence="2">The sequence shown here is derived from an EMBL/GenBank/DDBJ whole genome shotgun (WGS) entry which is preliminary data.</text>
</comment>
<sequence>MEKRESNLRGGGSRESRKQQALTVPTISSCFGKKSSFFFSSGDRLLKAVNERDLYFSNWKAKRRSTTGHLRRQRKLVYSSLAS</sequence>
<keyword evidence="3" id="KW-1185">Reference proteome</keyword>
<gene>
    <name evidence="2" type="ORF">DGAL_LOCUS15479</name>
</gene>
<evidence type="ECO:0000313" key="2">
    <source>
        <dbReference type="EMBL" id="CAH0111822.1"/>
    </source>
</evidence>
<protein>
    <submittedName>
        <fullName evidence="2">Uncharacterized protein</fullName>
    </submittedName>
</protein>
<proteinExistence type="predicted"/>